<dbReference type="InterPro" id="IPR036642">
    <property type="entry name" value="Cyt_bc1_su8_sf"/>
</dbReference>
<evidence type="ECO:0000256" key="6">
    <source>
        <dbReference type="ARBA" id="ARBA00022692"/>
    </source>
</evidence>
<organism evidence="14 15">
    <name type="scientific">Priapulus caudatus</name>
    <name type="common">Priapulid worm</name>
    <dbReference type="NCBI Taxonomy" id="37621"/>
    <lineage>
        <taxon>Eukaryota</taxon>
        <taxon>Metazoa</taxon>
        <taxon>Ecdysozoa</taxon>
        <taxon>Scalidophora</taxon>
        <taxon>Priapulida</taxon>
        <taxon>Priapulimorpha</taxon>
        <taxon>Priapulimorphida</taxon>
        <taxon>Priapulidae</taxon>
        <taxon>Priapulus</taxon>
    </lineage>
</organism>
<dbReference type="Proteomes" id="UP000695022">
    <property type="component" value="Unplaced"/>
</dbReference>
<keyword evidence="10 13" id="KW-0496">Mitochondrion</keyword>
<dbReference type="PANTHER" id="PTHR12119">
    <property type="entry name" value="UBIQUINOL-CYTOCHROME C REDUCTASE COMPLEX UBIQUINONE-BINDING PROTEIN QP-C"/>
    <property type="match status" value="1"/>
</dbReference>
<keyword evidence="8 13" id="KW-0249">Electron transport</keyword>
<evidence type="ECO:0000256" key="9">
    <source>
        <dbReference type="ARBA" id="ARBA00022989"/>
    </source>
</evidence>
<dbReference type="Gene3D" id="1.20.5.210">
    <property type="entry name" value="Cytochrome b-c1 complex subunit 8"/>
    <property type="match status" value="1"/>
</dbReference>
<evidence type="ECO:0000256" key="1">
    <source>
        <dbReference type="ARBA" id="ARBA00004434"/>
    </source>
</evidence>
<evidence type="ECO:0000256" key="7">
    <source>
        <dbReference type="ARBA" id="ARBA00022792"/>
    </source>
</evidence>
<dbReference type="SUPFAM" id="SSF81508">
    <property type="entry name" value="Ubiquinone-binding protein QP-C of cytochrome bc1 complex (Ubiquinol-cytochrome c reductase)"/>
    <property type="match status" value="1"/>
</dbReference>
<sequence length="61" mass="7095">MGLHFGELPTKVRGIIYYSLSPYEQRAYAGTLKKGIPNTFRRFRGSVLKVVPHMEEHSMWL</sequence>
<dbReference type="PANTHER" id="PTHR12119:SF2">
    <property type="entry name" value="CYTOCHROME B-C1 COMPLEX SUBUNIT 8"/>
    <property type="match status" value="1"/>
</dbReference>
<keyword evidence="4 13" id="KW-0813">Transport</keyword>
<evidence type="ECO:0000256" key="4">
    <source>
        <dbReference type="ARBA" id="ARBA00022448"/>
    </source>
</evidence>
<evidence type="ECO:0000256" key="12">
    <source>
        <dbReference type="ARBA" id="ARBA00047105"/>
    </source>
</evidence>
<keyword evidence="11" id="KW-0472">Membrane</keyword>
<gene>
    <name evidence="15" type="primary">LOC106820745</name>
</gene>
<keyword evidence="9" id="KW-1133">Transmembrane helix</keyword>
<evidence type="ECO:0000256" key="11">
    <source>
        <dbReference type="ARBA" id="ARBA00023136"/>
    </source>
</evidence>
<dbReference type="GeneID" id="106820745"/>
<evidence type="ECO:0000256" key="13">
    <source>
        <dbReference type="RuleBase" id="RU368118"/>
    </source>
</evidence>
<keyword evidence="14" id="KW-1185">Reference proteome</keyword>
<comment type="subunit">
    <text evidence="12 13">Component of the ubiquinol-cytochrome c oxidoreductase (cytochrome b-c1 complex, complex III, CIII), a multisubunit enzyme composed of 11 subunits. The complex is composed of 3 respiratory subunits cytochrome b, cytochrome c1 and Rieske protein UQCRFS1, 2 core protein subunits UQCRC1/QCR1 and UQCRC2/QCR2, and 6 low-molecular weight protein subunits UQCRH/QCR6, UQCRB/QCR7, UQCRQ/QCR8, UQCR10/QCR9, UQCR11/QCR10 and subunit 9, the cleavage product of Rieske protein UQCRFS1. The complex exists as an obligatory dimer and forms supercomplexes (SCs) in the inner mitochondrial membrane with NADH-ubiquinone oxidoreductase (complex I, CI) and cytochrome c oxidase (complex IV, CIV), resulting in different assemblies (supercomplex SCI(1)III(2)IV(1) and megacomplex MCI(2)III(2)IV(2)). Interacts with UQCC6.</text>
</comment>
<evidence type="ECO:0000256" key="3">
    <source>
        <dbReference type="ARBA" id="ARBA00016324"/>
    </source>
</evidence>
<name>A0ABM1F8K3_PRICU</name>
<comment type="subcellular location">
    <subcellularLocation>
        <location evidence="1 13">Mitochondrion inner membrane</location>
        <topology evidence="1 13">Single-pass membrane protein</topology>
    </subcellularLocation>
</comment>
<keyword evidence="7 13" id="KW-0999">Mitochondrion inner membrane</keyword>
<evidence type="ECO:0000256" key="8">
    <source>
        <dbReference type="ARBA" id="ARBA00022982"/>
    </source>
</evidence>
<evidence type="ECO:0000313" key="15">
    <source>
        <dbReference type="RefSeq" id="XP_014680774.1"/>
    </source>
</evidence>
<dbReference type="RefSeq" id="XP_014680774.1">
    <property type="nucleotide sequence ID" value="XM_014825288.1"/>
</dbReference>
<comment type="function">
    <text evidence="13">Component of the ubiquinol-cytochrome c oxidoreductase, a multisubunit transmembrane complex that is part of the mitochondrial electron transport chain which drives oxidative phosphorylation. The complex plays an important role in the uptake of multiple carbon sources present in different host niches.</text>
</comment>
<evidence type="ECO:0000256" key="2">
    <source>
        <dbReference type="ARBA" id="ARBA00007668"/>
    </source>
</evidence>
<protein>
    <recommendedName>
        <fullName evidence="3 13">Cytochrome b-c1 complex subunit 8</fullName>
    </recommendedName>
    <alternativeName>
        <fullName evidence="13">Complex III subunit 8</fullName>
    </alternativeName>
</protein>
<accession>A0ABM1F8K3</accession>
<comment type="similarity">
    <text evidence="2 13">Belongs to the UQCRQ/QCR8 family.</text>
</comment>
<evidence type="ECO:0000313" key="14">
    <source>
        <dbReference type="Proteomes" id="UP000695022"/>
    </source>
</evidence>
<evidence type="ECO:0000256" key="10">
    <source>
        <dbReference type="ARBA" id="ARBA00023128"/>
    </source>
</evidence>
<keyword evidence="5 13" id="KW-0679">Respiratory chain</keyword>
<proteinExistence type="inferred from homology"/>
<evidence type="ECO:0000256" key="5">
    <source>
        <dbReference type="ARBA" id="ARBA00022660"/>
    </source>
</evidence>
<dbReference type="Pfam" id="PF02939">
    <property type="entry name" value="UcrQ"/>
    <property type="match status" value="1"/>
</dbReference>
<keyword evidence="6" id="KW-0812">Transmembrane</keyword>
<dbReference type="InterPro" id="IPR004205">
    <property type="entry name" value="Cyt_bc1_su8"/>
</dbReference>
<reference evidence="15" key="1">
    <citation type="submission" date="2025-08" db="UniProtKB">
        <authorList>
            <consortium name="RefSeq"/>
        </authorList>
    </citation>
    <scope>IDENTIFICATION</scope>
</reference>